<dbReference type="EMBL" id="QGTL01000001">
    <property type="protein sequence ID" value="PWV80733.1"/>
    <property type="molecule type" value="Genomic_DNA"/>
</dbReference>
<evidence type="ECO:0000313" key="2">
    <source>
        <dbReference type="Proteomes" id="UP000246410"/>
    </source>
</evidence>
<evidence type="ECO:0008006" key="3">
    <source>
        <dbReference type="Google" id="ProtNLM"/>
    </source>
</evidence>
<accession>A0A317P0H3</accession>
<sequence length="194" mass="21850">MTFALCRDAAAADWLLHQELPWHRLAARGPAGYQRYARLRFAPDPRFPGQRLNDVRFDQPELSEKQQIGIALETLARSTTTPETCYFAVWNGWSTITIDTAPTLRIPHRDYWLLRGALADFADWNSGDSARWPFGDCPDPAFIWPADRAWCVTDDVDPHFASIGAAAEAIDRLVADPRIDAVRDDPAAEPPSWC</sequence>
<dbReference type="AlphaFoldDB" id="A0A317P0H3"/>
<reference evidence="1 2" key="1">
    <citation type="submission" date="2018-05" db="EMBL/GenBank/DDBJ databases">
        <title>Genomic Encyclopedia of Type Strains, Phase IV (KMG-IV): sequencing the most valuable type-strain genomes for metagenomic binning, comparative biology and taxonomic classification.</title>
        <authorList>
            <person name="Goeker M."/>
        </authorList>
    </citation>
    <scope>NUCLEOTIDE SEQUENCE [LARGE SCALE GENOMIC DNA]</scope>
    <source>
        <strain evidence="1 2">DSM 44717</strain>
    </source>
</reference>
<keyword evidence="2" id="KW-1185">Reference proteome</keyword>
<comment type="caution">
    <text evidence="1">The sequence shown here is derived from an EMBL/GenBank/DDBJ whole genome shotgun (WGS) entry which is preliminary data.</text>
</comment>
<protein>
    <recommendedName>
        <fullName evidence="3">DUF2716 domain-containing protein</fullName>
    </recommendedName>
</protein>
<dbReference type="Proteomes" id="UP000246410">
    <property type="component" value="Unassembled WGS sequence"/>
</dbReference>
<proteinExistence type="predicted"/>
<name>A0A317P0H3_9NOCA</name>
<evidence type="ECO:0000313" key="1">
    <source>
        <dbReference type="EMBL" id="PWV80733.1"/>
    </source>
</evidence>
<dbReference type="RefSeq" id="WP_110035383.1">
    <property type="nucleotide sequence ID" value="NZ_QGTL01000001.1"/>
</dbReference>
<gene>
    <name evidence="1" type="ORF">DFR69_10169</name>
</gene>
<organism evidence="1 2">
    <name type="scientific">Nocardia neocaledoniensis</name>
    <dbReference type="NCBI Taxonomy" id="236511"/>
    <lineage>
        <taxon>Bacteria</taxon>
        <taxon>Bacillati</taxon>
        <taxon>Actinomycetota</taxon>
        <taxon>Actinomycetes</taxon>
        <taxon>Mycobacteriales</taxon>
        <taxon>Nocardiaceae</taxon>
        <taxon>Nocardia</taxon>
    </lineage>
</organism>